<name>A0AAD9D9Z8_9STRA</name>
<evidence type="ECO:0000313" key="3">
    <source>
        <dbReference type="Proteomes" id="UP001224775"/>
    </source>
</evidence>
<feature type="region of interest" description="Disordered" evidence="1">
    <location>
        <begin position="118"/>
        <end position="148"/>
    </location>
</feature>
<feature type="region of interest" description="Disordered" evidence="1">
    <location>
        <begin position="315"/>
        <end position="335"/>
    </location>
</feature>
<organism evidence="2 3">
    <name type="scientific">Skeletonema marinoi</name>
    <dbReference type="NCBI Taxonomy" id="267567"/>
    <lineage>
        <taxon>Eukaryota</taxon>
        <taxon>Sar</taxon>
        <taxon>Stramenopiles</taxon>
        <taxon>Ochrophyta</taxon>
        <taxon>Bacillariophyta</taxon>
        <taxon>Coscinodiscophyceae</taxon>
        <taxon>Thalassiosirophycidae</taxon>
        <taxon>Thalassiosirales</taxon>
        <taxon>Skeletonemataceae</taxon>
        <taxon>Skeletonema</taxon>
        <taxon>Skeletonema marinoi-dohrnii complex</taxon>
    </lineage>
</organism>
<dbReference type="Proteomes" id="UP001224775">
    <property type="component" value="Unassembled WGS sequence"/>
</dbReference>
<keyword evidence="3" id="KW-1185">Reference proteome</keyword>
<accession>A0AAD9D9Z8</accession>
<feature type="compositionally biased region" description="Basic and acidic residues" evidence="1">
    <location>
        <begin position="125"/>
        <end position="139"/>
    </location>
</feature>
<evidence type="ECO:0000313" key="2">
    <source>
        <dbReference type="EMBL" id="KAK1739676.1"/>
    </source>
</evidence>
<feature type="compositionally biased region" description="Low complexity" evidence="1">
    <location>
        <begin position="435"/>
        <end position="444"/>
    </location>
</feature>
<comment type="caution">
    <text evidence="2">The sequence shown here is derived from an EMBL/GenBank/DDBJ whole genome shotgun (WGS) entry which is preliminary data.</text>
</comment>
<evidence type="ECO:0000256" key="1">
    <source>
        <dbReference type="SAM" id="MobiDB-lite"/>
    </source>
</evidence>
<gene>
    <name evidence="2" type="ORF">QTG54_009435</name>
</gene>
<protein>
    <submittedName>
        <fullName evidence="2">Uncharacterized protein</fullName>
    </submittedName>
</protein>
<feature type="region of interest" description="Disordered" evidence="1">
    <location>
        <begin position="1"/>
        <end position="20"/>
    </location>
</feature>
<feature type="compositionally biased region" description="Low complexity" evidence="1">
    <location>
        <begin position="478"/>
        <end position="500"/>
    </location>
</feature>
<dbReference type="EMBL" id="JATAAI010000017">
    <property type="protein sequence ID" value="KAK1739676.1"/>
    <property type="molecule type" value="Genomic_DNA"/>
</dbReference>
<dbReference type="AlphaFoldDB" id="A0AAD9D9Z8"/>
<sequence length="544" mass="57864">MTLFATLTKDKASSSSSCSPPEAIQLHGNKFINFLSAKTVNLDDNNDASDLRHFSALSYQAVQTHREDVAAAGSIAGGGTRQHLRPDLGIWDCRIQSSSSSSADNTAMLLQRVIINKKGGNSSNNKKDGDDKEEQKEEADSAACDETNTMDLLPRPTVVLTVDTTNPNSVQPSLEQMRHVLLSMMMAGSDTTSNNNKTLFSSRESIRTTTSMKVLQSSPFGITKITESVGSSLQDSSARVAIIIAAIVASSSSSSNDDGKSAAEEFKQRQAKSLVLYHLHKFALECDCTLCFVHDDDGTNDNGLAEGIQKLTIGDDTVEKNNGDNGNDDTNNDAQKKSALTIDELGKVIRRVAMGLSPVVEEGDVTSSSAEGESKTEDVVEVVASLEEISSAIHAPGSHDAELIHGAYLRNASCEGQWDAPKDDLIVALPPPPQSTASNNNSQQQKEESKEGTASRGGDEEWLSKLAASVGLSPEAITTASSQGGGDAAAAATASTTPSGKKSPKRERPVVKKRTTRAAASKSKDGKPKDQKEVMNFFDDLLKK</sequence>
<feature type="compositionally biased region" description="Basic and acidic residues" evidence="1">
    <location>
        <begin position="445"/>
        <end position="463"/>
    </location>
</feature>
<feature type="region of interest" description="Disordered" evidence="1">
    <location>
        <begin position="423"/>
        <end position="544"/>
    </location>
</feature>
<reference evidence="2" key="1">
    <citation type="submission" date="2023-06" db="EMBL/GenBank/DDBJ databases">
        <title>Survivors Of The Sea: Transcriptome response of Skeletonema marinoi to long-term dormancy.</title>
        <authorList>
            <person name="Pinder M.I.M."/>
            <person name="Kourtchenko O."/>
            <person name="Robertson E.K."/>
            <person name="Larsson T."/>
            <person name="Maumus F."/>
            <person name="Osuna-Cruz C.M."/>
            <person name="Vancaester E."/>
            <person name="Stenow R."/>
            <person name="Vandepoele K."/>
            <person name="Ploug H."/>
            <person name="Bruchert V."/>
            <person name="Godhe A."/>
            <person name="Topel M."/>
        </authorList>
    </citation>
    <scope>NUCLEOTIDE SEQUENCE</scope>
    <source>
        <strain evidence="2">R05AC</strain>
    </source>
</reference>
<feature type="compositionally biased region" description="Basic and acidic residues" evidence="1">
    <location>
        <begin position="522"/>
        <end position="533"/>
    </location>
</feature>
<proteinExistence type="predicted"/>